<comment type="caution">
    <text evidence="5">The sequence shown here is derived from an EMBL/GenBank/DDBJ whole genome shotgun (WGS) entry which is preliminary data.</text>
</comment>
<gene>
    <name evidence="5" type="ORF">KUDE01_029897</name>
</gene>
<protein>
    <submittedName>
        <fullName evidence="5">Type-2 ice-structuring protein</fullName>
    </submittedName>
</protein>
<dbReference type="SUPFAM" id="SSF56436">
    <property type="entry name" value="C-type lectin-like"/>
    <property type="match status" value="2"/>
</dbReference>
<dbReference type="PANTHER" id="PTHR45710:SF26">
    <property type="entry name" value="RH26557P"/>
    <property type="match status" value="1"/>
</dbReference>
<evidence type="ECO:0000259" key="4">
    <source>
        <dbReference type="PROSITE" id="PS50041"/>
    </source>
</evidence>
<feature type="domain" description="C-type lectin" evidence="4">
    <location>
        <begin position="207"/>
        <end position="261"/>
    </location>
</feature>
<feature type="chain" id="PRO_5042100654" evidence="3">
    <location>
        <begin position="20"/>
        <end position="271"/>
    </location>
</feature>
<proteinExistence type="predicted"/>
<accession>A0AAD9BLN5</accession>
<reference evidence="5" key="1">
    <citation type="submission" date="2023-04" db="EMBL/GenBank/DDBJ databases">
        <title>Chromosome-level genome of Chaenocephalus aceratus.</title>
        <authorList>
            <person name="Park H."/>
        </authorList>
    </citation>
    <scope>NUCLEOTIDE SEQUENCE</scope>
    <source>
        <strain evidence="5">DE</strain>
        <tissue evidence="5">Muscle</tissue>
    </source>
</reference>
<keyword evidence="6" id="KW-1185">Reference proteome</keyword>
<dbReference type="Gene3D" id="3.10.100.10">
    <property type="entry name" value="Mannose-Binding Protein A, subunit A"/>
    <property type="match status" value="3"/>
</dbReference>
<comment type="subcellular location">
    <subcellularLocation>
        <location evidence="1">Cell membrane</location>
        <topology evidence="1">Single-pass type II membrane protein</topology>
    </subcellularLocation>
</comment>
<dbReference type="InterPro" id="IPR016187">
    <property type="entry name" value="CTDL_fold"/>
</dbReference>
<feature type="domain" description="C-type lectin" evidence="4">
    <location>
        <begin position="93"/>
        <end position="189"/>
    </location>
</feature>
<evidence type="ECO:0000313" key="6">
    <source>
        <dbReference type="Proteomes" id="UP001228049"/>
    </source>
</evidence>
<evidence type="ECO:0000256" key="2">
    <source>
        <dbReference type="SAM" id="MobiDB-lite"/>
    </source>
</evidence>
<dbReference type="InterPro" id="IPR016186">
    <property type="entry name" value="C-type_lectin-like/link_sf"/>
</dbReference>
<name>A0AAD9BLN5_DISEL</name>
<sequence>MKLSLVLCVLLAVVLSVRAAVSNNVEAFTTTVAITTVPITGLYNDTTTPPTTTTTMPPTVTATPPISSPSTTTPVPTTQAPLSPSQIMCAKGWELFKGRCYMFVNNAMSWSRAQEYGFLQQLTNNNGYSEAWLGGFYLQDQWLWLDGSWFYNNTWASQSEDSSNPCLVLNSNEGTSNYQCNYYFLSICVKNSNVPLFMVCPNGWMGFQGRCYYHNTDILNWHYADANCASLGANLVSVHSLEEYNFLYQQIAILNGYTWLGGFCWKEQLPM</sequence>
<dbReference type="Proteomes" id="UP001228049">
    <property type="component" value="Unassembled WGS sequence"/>
</dbReference>
<dbReference type="PANTHER" id="PTHR45710">
    <property type="entry name" value="C-TYPE LECTIN DOMAIN-CONTAINING PROTEIN 180"/>
    <property type="match status" value="1"/>
</dbReference>
<evidence type="ECO:0000256" key="3">
    <source>
        <dbReference type="SAM" id="SignalP"/>
    </source>
</evidence>
<dbReference type="EMBL" id="JASDAP010000020">
    <property type="protein sequence ID" value="KAK1886180.1"/>
    <property type="molecule type" value="Genomic_DNA"/>
</dbReference>
<evidence type="ECO:0000256" key="1">
    <source>
        <dbReference type="ARBA" id="ARBA00004401"/>
    </source>
</evidence>
<dbReference type="InterPro" id="IPR050828">
    <property type="entry name" value="C-type_lectin/matrix_domain"/>
</dbReference>
<dbReference type="PROSITE" id="PS50041">
    <property type="entry name" value="C_TYPE_LECTIN_2"/>
    <property type="match status" value="2"/>
</dbReference>
<feature type="signal peptide" evidence="3">
    <location>
        <begin position="1"/>
        <end position="19"/>
    </location>
</feature>
<organism evidence="5 6">
    <name type="scientific">Dissostichus eleginoides</name>
    <name type="common">Patagonian toothfish</name>
    <name type="synonym">Dissostichus amissus</name>
    <dbReference type="NCBI Taxonomy" id="100907"/>
    <lineage>
        <taxon>Eukaryota</taxon>
        <taxon>Metazoa</taxon>
        <taxon>Chordata</taxon>
        <taxon>Craniata</taxon>
        <taxon>Vertebrata</taxon>
        <taxon>Euteleostomi</taxon>
        <taxon>Actinopterygii</taxon>
        <taxon>Neopterygii</taxon>
        <taxon>Teleostei</taxon>
        <taxon>Neoteleostei</taxon>
        <taxon>Acanthomorphata</taxon>
        <taxon>Eupercaria</taxon>
        <taxon>Perciformes</taxon>
        <taxon>Notothenioidei</taxon>
        <taxon>Nototheniidae</taxon>
        <taxon>Dissostichus</taxon>
    </lineage>
</organism>
<keyword evidence="3" id="KW-0732">Signal</keyword>
<dbReference type="AlphaFoldDB" id="A0AAD9BLN5"/>
<dbReference type="GO" id="GO:0005886">
    <property type="term" value="C:plasma membrane"/>
    <property type="evidence" value="ECO:0007669"/>
    <property type="project" value="UniProtKB-SubCell"/>
</dbReference>
<feature type="region of interest" description="Disordered" evidence="2">
    <location>
        <begin position="45"/>
        <end position="79"/>
    </location>
</feature>
<evidence type="ECO:0000313" key="5">
    <source>
        <dbReference type="EMBL" id="KAK1886180.1"/>
    </source>
</evidence>
<dbReference type="InterPro" id="IPR001304">
    <property type="entry name" value="C-type_lectin-like"/>
</dbReference>